<dbReference type="InterPro" id="IPR027417">
    <property type="entry name" value="P-loop_NTPase"/>
</dbReference>
<evidence type="ECO:0000256" key="3">
    <source>
        <dbReference type="ARBA" id="ARBA00022448"/>
    </source>
</evidence>
<dbReference type="Gene3D" id="1.20.1560.10">
    <property type="entry name" value="ABC transporter type 1, transmembrane domain"/>
    <property type="match status" value="1"/>
</dbReference>
<feature type="transmembrane region" description="Helical" evidence="11">
    <location>
        <begin position="133"/>
        <end position="152"/>
    </location>
</feature>
<evidence type="ECO:0000259" key="13">
    <source>
        <dbReference type="PROSITE" id="PS50929"/>
    </source>
</evidence>
<evidence type="ECO:0000256" key="1">
    <source>
        <dbReference type="ARBA" id="ARBA00004651"/>
    </source>
</evidence>
<comment type="similarity">
    <text evidence="2">Belongs to the ABC transporter superfamily.</text>
</comment>
<evidence type="ECO:0000256" key="11">
    <source>
        <dbReference type="SAM" id="Phobius"/>
    </source>
</evidence>
<feature type="domain" description="ABC transmembrane type-1" evidence="13">
    <location>
        <begin position="17"/>
        <end position="297"/>
    </location>
</feature>
<dbReference type="PROSITE" id="PS00211">
    <property type="entry name" value="ABC_TRANSPORTER_1"/>
    <property type="match status" value="1"/>
</dbReference>
<dbReference type="GO" id="GO:0140359">
    <property type="term" value="F:ABC-type transporter activity"/>
    <property type="evidence" value="ECO:0007669"/>
    <property type="project" value="InterPro"/>
</dbReference>
<dbReference type="InterPro" id="IPR011527">
    <property type="entry name" value="ABC1_TM_dom"/>
</dbReference>
<dbReference type="FunFam" id="3.40.50.300:FF:000221">
    <property type="entry name" value="Multidrug ABC transporter ATP-binding protein"/>
    <property type="match status" value="1"/>
</dbReference>
<accession>A0A7W9S4K2</accession>
<dbReference type="InterPro" id="IPR039421">
    <property type="entry name" value="Type_1_exporter"/>
</dbReference>
<name>A0A7W9S4K2_9HYPH</name>
<dbReference type="GO" id="GO:0034040">
    <property type="term" value="F:ATPase-coupled lipid transmembrane transporter activity"/>
    <property type="evidence" value="ECO:0007669"/>
    <property type="project" value="TreeGrafter"/>
</dbReference>
<feature type="domain" description="ABC transporter" evidence="12">
    <location>
        <begin position="328"/>
        <end position="559"/>
    </location>
</feature>
<evidence type="ECO:0000256" key="2">
    <source>
        <dbReference type="ARBA" id="ARBA00005417"/>
    </source>
</evidence>
<keyword evidence="7" id="KW-0547">Nucleotide-binding</keyword>
<sequence length="576" mass="60810">MIVASLFPPQARARLPLFTLFGLTAAALRALSALLLVPLLGSLFSPEPRAALPWLAALAACVVAGWMLERRMVVRAFDLGLAMMMSMNTRLVDHLLAVPIGWFGTGEQEKAKRALAGAVPELFASTVNLGTQALISIALPPAIALGLLFVAWPLGVAALIAVPLLFGALLAGGGFIRRAEADFSAASGKAAACTDEFARNQLVLRAAGRTGTAGTPLGEAIEAQKAKSLRLIWFTVPGTLLFSLAMQATLVAMIAILALMYAQGAMDAARTVALIVVVLRFLEPLNTLSDLFVALESTHAAAQRTLAVLDVPALPSPARDAVPQAPAIAFRNVHFHANGNHILDGISFDVPEGSTTALVGPSGSGKSTILSMIARMHDVSEGEVRVGGHDVRAYAPETLMDQLSIVFQNVQLFEGGIAENIRLARPDATDAGFMEAAKAACVDEIVERLGSWDAPVGEGGGNLSGGERQRVSIARALLKNAPILLLDEATSGLDTMNEVAVAAALSRFGHRTVLVVAHRLETIARADHVVFVEGGRIVEAGEREALIAAGGRFAAYWSHRRSARDWTLDHQDKPRS</sequence>
<evidence type="ECO:0000256" key="9">
    <source>
        <dbReference type="ARBA" id="ARBA00022989"/>
    </source>
</evidence>
<feature type="transmembrane region" description="Helical" evidence="11">
    <location>
        <begin position="158"/>
        <end position="176"/>
    </location>
</feature>
<keyword evidence="6 11" id="KW-0812">Transmembrane</keyword>
<evidence type="ECO:0000256" key="5">
    <source>
        <dbReference type="ARBA" id="ARBA00022597"/>
    </source>
</evidence>
<dbReference type="Proteomes" id="UP000533306">
    <property type="component" value="Unassembled WGS sequence"/>
</dbReference>
<dbReference type="Gene3D" id="3.40.50.300">
    <property type="entry name" value="P-loop containing nucleotide triphosphate hydrolases"/>
    <property type="match status" value="1"/>
</dbReference>
<dbReference type="PROSITE" id="PS50929">
    <property type="entry name" value="ABC_TM1F"/>
    <property type="match status" value="1"/>
</dbReference>
<proteinExistence type="inferred from homology"/>
<dbReference type="GO" id="GO:0016887">
    <property type="term" value="F:ATP hydrolysis activity"/>
    <property type="evidence" value="ECO:0007669"/>
    <property type="project" value="InterPro"/>
</dbReference>
<comment type="caution">
    <text evidence="14">The sequence shown here is derived from an EMBL/GenBank/DDBJ whole genome shotgun (WGS) entry which is preliminary data.</text>
</comment>
<dbReference type="SUPFAM" id="SSF90123">
    <property type="entry name" value="ABC transporter transmembrane region"/>
    <property type="match status" value="1"/>
</dbReference>
<keyword evidence="15" id="KW-1185">Reference proteome</keyword>
<evidence type="ECO:0000256" key="7">
    <source>
        <dbReference type="ARBA" id="ARBA00022741"/>
    </source>
</evidence>
<dbReference type="SUPFAM" id="SSF52540">
    <property type="entry name" value="P-loop containing nucleoside triphosphate hydrolases"/>
    <property type="match status" value="1"/>
</dbReference>
<dbReference type="RefSeq" id="WP_183832173.1">
    <property type="nucleotide sequence ID" value="NZ_JACHEU010000003.1"/>
</dbReference>
<evidence type="ECO:0000313" key="14">
    <source>
        <dbReference type="EMBL" id="MBB6013991.1"/>
    </source>
</evidence>
<dbReference type="PANTHER" id="PTHR24221">
    <property type="entry name" value="ATP-BINDING CASSETTE SUB-FAMILY B"/>
    <property type="match status" value="1"/>
</dbReference>
<dbReference type="PROSITE" id="PS50893">
    <property type="entry name" value="ABC_TRANSPORTER_2"/>
    <property type="match status" value="1"/>
</dbReference>
<evidence type="ECO:0000313" key="15">
    <source>
        <dbReference type="Proteomes" id="UP000533306"/>
    </source>
</evidence>
<feature type="transmembrane region" description="Helical" evidence="11">
    <location>
        <begin position="231"/>
        <end position="261"/>
    </location>
</feature>
<dbReference type="GO" id="GO:0005886">
    <property type="term" value="C:plasma membrane"/>
    <property type="evidence" value="ECO:0007669"/>
    <property type="project" value="UniProtKB-SubCell"/>
</dbReference>
<keyword evidence="5" id="KW-0762">Sugar transport</keyword>
<dbReference type="AlphaFoldDB" id="A0A7W9S4K2"/>
<dbReference type="InterPro" id="IPR003593">
    <property type="entry name" value="AAA+_ATPase"/>
</dbReference>
<dbReference type="InterPro" id="IPR017871">
    <property type="entry name" value="ABC_transporter-like_CS"/>
</dbReference>
<protein>
    <submittedName>
        <fullName evidence="14">ATP-binding cassette subfamily B protein IrtB</fullName>
        <ecNumber evidence="14">3.6.3.-</ecNumber>
    </submittedName>
</protein>
<keyword evidence="9 11" id="KW-1133">Transmembrane helix</keyword>
<keyword evidence="14" id="KW-0378">Hydrolase</keyword>
<gene>
    <name evidence="14" type="ORF">HNR59_003385</name>
</gene>
<organism evidence="14 15">
    <name type="scientific">Aquamicrobium lusatiense</name>
    <dbReference type="NCBI Taxonomy" id="89772"/>
    <lineage>
        <taxon>Bacteria</taxon>
        <taxon>Pseudomonadati</taxon>
        <taxon>Pseudomonadota</taxon>
        <taxon>Alphaproteobacteria</taxon>
        <taxon>Hyphomicrobiales</taxon>
        <taxon>Phyllobacteriaceae</taxon>
        <taxon>Aquamicrobium</taxon>
    </lineage>
</organism>
<dbReference type="EC" id="3.6.3.-" evidence="14"/>
<feature type="transmembrane region" description="Helical" evidence="11">
    <location>
        <begin position="50"/>
        <end position="68"/>
    </location>
</feature>
<dbReference type="EMBL" id="JACHEU010000003">
    <property type="protein sequence ID" value="MBB6013991.1"/>
    <property type="molecule type" value="Genomic_DNA"/>
</dbReference>
<reference evidence="14 15" key="1">
    <citation type="submission" date="2020-08" db="EMBL/GenBank/DDBJ databases">
        <title>Genomic Encyclopedia of Type Strains, Phase IV (KMG-IV): sequencing the most valuable type-strain genomes for metagenomic binning, comparative biology and taxonomic classification.</title>
        <authorList>
            <person name="Goeker M."/>
        </authorList>
    </citation>
    <scope>NUCLEOTIDE SEQUENCE [LARGE SCALE GENOMIC DNA]</scope>
    <source>
        <strain evidence="14 15">DSM 11099</strain>
    </source>
</reference>
<evidence type="ECO:0000256" key="4">
    <source>
        <dbReference type="ARBA" id="ARBA00022475"/>
    </source>
</evidence>
<evidence type="ECO:0000259" key="12">
    <source>
        <dbReference type="PROSITE" id="PS50893"/>
    </source>
</evidence>
<dbReference type="Pfam" id="PF00005">
    <property type="entry name" value="ABC_tran"/>
    <property type="match status" value="1"/>
</dbReference>
<keyword evidence="4" id="KW-1003">Cell membrane</keyword>
<feature type="transmembrane region" description="Helical" evidence="11">
    <location>
        <begin position="20"/>
        <end position="44"/>
    </location>
</feature>
<keyword evidence="10 11" id="KW-0472">Membrane</keyword>
<keyword evidence="8 14" id="KW-0067">ATP-binding</keyword>
<evidence type="ECO:0000256" key="10">
    <source>
        <dbReference type="ARBA" id="ARBA00023136"/>
    </source>
</evidence>
<evidence type="ECO:0000256" key="8">
    <source>
        <dbReference type="ARBA" id="ARBA00022840"/>
    </source>
</evidence>
<dbReference type="GO" id="GO:0005524">
    <property type="term" value="F:ATP binding"/>
    <property type="evidence" value="ECO:0007669"/>
    <property type="project" value="UniProtKB-KW"/>
</dbReference>
<dbReference type="SMART" id="SM00382">
    <property type="entry name" value="AAA"/>
    <property type="match status" value="1"/>
</dbReference>
<evidence type="ECO:0000256" key="6">
    <source>
        <dbReference type="ARBA" id="ARBA00022692"/>
    </source>
</evidence>
<dbReference type="InterPro" id="IPR036640">
    <property type="entry name" value="ABC1_TM_sf"/>
</dbReference>
<comment type="subcellular location">
    <subcellularLocation>
        <location evidence="1">Cell membrane</location>
        <topology evidence="1">Multi-pass membrane protein</topology>
    </subcellularLocation>
</comment>
<keyword evidence="3" id="KW-0813">Transport</keyword>
<dbReference type="InterPro" id="IPR003439">
    <property type="entry name" value="ABC_transporter-like_ATP-bd"/>
</dbReference>
<dbReference type="PANTHER" id="PTHR24221:SF654">
    <property type="entry name" value="ATP-BINDING CASSETTE SUB-FAMILY B MEMBER 6"/>
    <property type="match status" value="1"/>
</dbReference>